<gene>
    <name evidence="1" type="ORF">ZEAMMB73_Zm00001d047105</name>
</gene>
<proteinExistence type="predicted"/>
<protein>
    <submittedName>
        <fullName evidence="1">Oxysterol-binding protein-related protein 2A</fullName>
    </submittedName>
</protein>
<evidence type="ECO:0000313" key="1">
    <source>
        <dbReference type="EMBL" id="AQL05607.1"/>
    </source>
</evidence>
<dbReference type="EMBL" id="CM000785">
    <property type="protein sequence ID" value="AQL05607.1"/>
    <property type="molecule type" value="Genomic_DNA"/>
</dbReference>
<reference evidence="1" key="1">
    <citation type="submission" date="2015-12" db="EMBL/GenBank/DDBJ databases">
        <title>Update maize B73 reference genome by single molecule sequencing technologies.</title>
        <authorList>
            <consortium name="Maize Genome Sequencing Project"/>
            <person name="Ware D."/>
        </authorList>
    </citation>
    <scope>NUCLEOTIDE SEQUENCE</scope>
    <source>
        <tissue evidence="1">Seedling</tissue>
    </source>
</reference>
<accession>A0A1D6P6Z8</accession>
<name>A0A1D6P6Z8_MAIZE</name>
<organism evidence="1">
    <name type="scientific">Zea mays</name>
    <name type="common">Maize</name>
    <dbReference type="NCBI Taxonomy" id="4577"/>
    <lineage>
        <taxon>Eukaryota</taxon>
        <taxon>Viridiplantae</taxon>
        <taxon>Streptophyta</taxon>
        <taxon>Embryophyta</taxon>
        <taxon>Tracheophyta</taxon>
        <taxon>Spermatophyta</taxon>
        <taxon>Magnoliopsida</taxon>
        <taxon>Liliopsida</taxon>
        <taxon>Poales</taxon>
        <taxon>Poaceae</taxon>
        <taxon>PACMAD clade</taxon>
        <taxon>Panicoideae</taxon>
        <taxon>Andropogonodae</taxon>
        <taxon>Andropogoneae</taxon>
        <taxon>Tripsacinae</taxon>
        <taxon>Zea</taxon>
    </lineage>
</organism>
<sequence>MVRWSCGDQPFLRIGSIVLVLLAHFLILDLWLIFAAYCPCFRGLGQLSNGSTQPISGLPLHIYTLRSSRDSKCLLTIMLKCFSFSLSGYNNN</sequence>
<dbReference type="AlphaFoldDB" id="A0A1D6P6Z8"/>